<accession>A0A6A6H760</accession>
<keyword evidence="3" id="KW-1185">Reference proteome</keyword>
<protein>
    <recommendedName>
        <fullName evidence="1">Microbial-type PARG catalytic domain-containing protein</fullName>
    </recommendedName>
</protein>
<organism evidence="2 3">
    <name type="scientific">Viridothelium virens</name>
    <name type="common">Speckled blister lichen</name>
    <name type="synonym">Trypethelium virens</name>
    <dbReference type="NCBI Taxonomy" id="1048519"/>
    <lineage>
        <taxon>Eukaryota</taxon>
        <taxon>Fungi</taxon>
        <taxon>Dikarya</taxon>
        <taxon>Ascomycota</taxon>
        <taxon>Pezizomycotina</taxon>
        <taxon>Dothideomycetes</taxon>
        <taxon>Dothideomycetes incertae sedis</taxon>
        <taxon>Trypetheliales</taxon>
        <taxon>Trypetheliaceae</taxon>
        <taxon>Viridothelium</taxon>
    </lineage>
</organism>
<dbReference type="AlphaFoldDB" id="A0A6A6H760"/>
<dbReference type="EMBL" id="ML991804">
    <property type="protein sequence ID" value="KAF2233678.1"/>
    <property type="molecule type" value="Genomic_DNA"/>
</dbReference>
<dbReference type="InterPro" id="IPR043472">
    <property type="entry name" value="Macro_dom-like"/>
</dbReference>
<dbReference type="InterPro" id="IPR012664">
    <property type="entry name" value="CHP02452"/>
</dbReference>
<gene>
    <name evidence="2" type="ORF">EV356DRAFT_524298</name>
</gene>
<sequence>MPSPKPRAAEIATEAKKTFVPYIERTIPAYPAISTVHATPTQAKHVTPAERTKRLRVAVIDGDPIDVALDWYEYTKQQTPSGSDPPHRVPVVNMANEKRPGGDWESGAMAPEECLARRSNLVLALSRTSNGHGSSLDHYPLPQTGGLYSQVASRSDADNRLVVFRDGPEYYQVWREFKQLPVISVAPVKRPKLDRTNTEYSFDQERELMLEKMRVVLRIAQQWGHHDICLGAFGVGSTFRNPTRQVARMWKMLLFEDDEFRGIFANVVFAIQSKMPGDDREGAVELEIFKEEFSASNIFKTAA</sequence>
<proteinExistence type="predicted"/>
<evidence type="ECO:0000259" key="1">
    <source>
        <dbReference type="Pfam" id="PF10021"/>
    </source>
</evidence>
<reference evidence="2" key="1">
    <citation type="journal article" date="2020" name="Stud. Mycol.">
        <title>101 Dothideomycetes genomes: a test case for predicting lifestyles and emergence of pathogens.</title>
        <authorList>
            <person name="Haridas S."/>
            <person name="Albert R."/>
            <person name="Binder M."/>
            <person name="Bloem J."/>
            <person name="Labutti K."/>
            <person name="Salamov A."/>
            <person name="Andreopoulos B."/>
            <person name="Baker S."/>
            <person name="Barry K."/>
            <person name="Bills G."/>
            <person name="Bluhm B."/>
            <person name="Cannon C."/>
            <person name="Castanera R."/>
            <person name="Culley D."/>
            <person name="Daum C."/>
            <person name="Ezra D."/>
            <person name="Gonzalez J."/>
            <person name="Henrissat B."/>
            <person name="Kuo A."/>
            <person name="Liang C."/>
            <person name="Lipzen A."/>
            <person name="Lutzoni F."/>
            <person name="Magnuson J."/>
            <person name="Mondo S."/>
            <person name="Nolan M."/>
            <person name="Ohm R."/>
            <person name="Pangilinan J."/>
            <person name="Park H.-J."/>
            <person name="Ramirez L."/>
            <person name="Alfaro M."/>
            <person name="Sun H."/>
            <person name="Tritt A."/>
            <person name="Yoshinaga Y."/>
            <person name="Zwiers L.-H."/>
            <person name="Turgeon B."/>
            <person name="Goodwin S."/>
            <person name="Spatafora J."/>
            <person name="Crous P."/>
            <person name="Grigoriev I."/>
        </authorList>
    </citation>
    <scope>NUCLEOTIDE SEQUENCE</scope>
    <source>
        <strain evidence="2">Tuck. ex Michener</strain>
    </source>
</reference>
<dbReference type="Gene3D" id="3.40.220.10">
    <property type="entry name" value="Leucine Aminopeptidase, subunit E, domain 1"/>
    <property type="match status" value="1"/>
</dbReference>
<dbReference type="Proteomes" id="UP000800092">
    <property type="component" value="Unassembled WGS sequence"/>
</dbReference>
<dbReference type="OrthoDB" id="2440523at2759"/>
<dbReference type="Pfam" id="PF10021">
    <property type="entry name" value="PARG_cat_microb"/>
    <property type="match status" value="1"/>
</dbReference>
<dbReference type="InterPro" id="IPR019261">
    <property type="entry name" value="PARG_cat_microbial"/>
</dbReference>
<evidence type="ECO:0000313" key="3">
    <source>
        <dbReference type="Proteomes" id="UP000800092"/>
    </source>
</evidence>
<dbReference type="PANTHER" id="PTHR35596">
    <property type="entry name" value="DUF2263 DOMAIN-CONTAINING PROTEIN"/>
    <property type="match status" value="1"/>
</dbReference>
<dbReference type="PANTHER" id="PTHR35596:SF2">
    <property type="entry name" value="MICROBIAL-TYPE PARG CATALYTIC DOMAIN-CONTAINING PROTEIN"/>
    <property type="match status" value="1"/>
</dbReference>
<dbReference type="NCBIfam" id="TIGR02452">
    <property type="entry name" value="TIGR02452 family protein"/>
    <property type="match status" value="1"/>
</dbReference>
<name>A0A6A6H760_VIRVR</name>
<feature type="domain" description="Microbial-type PARG catalytic" evidence="1">
    <location>
        <begin position="40"/>
        <end position="131"/>
    </location>
</feature>
<evidence type="ECO:0000313" key="2">
    <source>
        <dbReference type="EMBL" id="KAF2233678.1"/>
    </source>
</evidence>